<evidence type="ECO:0000313" key="1">
    <source>
        <dbReference type="EMBL" id="KAF9992038.1"/>
    </source>
</evidence>
<accession>A0A9P6MCQ1</accession>
<feature type="non-terminal residue" evidence="1">
    <location>
        <position position="69"/>
    </location>
</feature>
<comment type="caution">
    <text evidence="1">The sequence shown here is derived from an EMBL/GenBank/DDBJ whole genome shotgun (WGS) entry which is preliminary data.</text>
</comment>
<gene>
    <name evidence="1" type="ORF">BGZ80_008751</name>
</gene>
<reference evidence="1" key="1">
    <citation type="journal article" date="2020" name="Fungal Divers.">
        <title>Resolving the Mortierellaceae phylogeny through synthesis of multi-gene phylogenetics and phylogenomics.</title>
        <authorList>
            <person name="Vandepol N."/>
            <person name="Liber J."/>
            <person name="Desiro A."/>
            <person name="Na H."/>
            <person name="Kennedy M."/>
            <person name="Barry K."/>
            <person name="Grigoriev I.V."/>
            <person name="Miller A.N."/>
            <person name="O'Donnell K."/>
            <person name="Stajich J.E."/>
            <person name="Bonito G."/>
        </authorList>
    </citation>
    <scope>NUCLEOTIDE SEQUENCE</scope>
    <source>
        <strain evidence="1">NRRL 2769</strain>
    </source>
</reference>
<proteinExistence type="predicted"/>
<dbReference type="Proteomes" id="UP000703661">
    <property type="component" value="Unassembled WGS sequence"/>
</dbReference>
<dbReference type="AlphaFoldDB" id="A0A9P6MCQ1"/>
<name>A0A9P6MCQ1_9FUNG</name>
<feature type="non-terminal residue" evidence="1">
    <location>
        <position position="1"/>
    </location>
</feature>
<keyword evidence="2" id="KW-1185">Reference proteome</keyword>
<sequence>ETLEIANKRVELARKEDDPAKALELTSDAESLMEDAENIFTSTKAKDRALSQDIANAYHEHGRLLDDLG</sequence>
<organism evidence="1 2">
    <name type="scientific">Entomortierella chlamydospora</name>
    <dbReference type="NCBI Taxonomy" id="101097"/>
    <lineage>
        <taxon>Eukaryota</taxon>
        <taxon>Fungi</taxon>
        <taxon>Fungi incertae sedis</taxon>
        <taxon>Mucoromycota</taxon>
        <taxon>Mortierellomycotina</taxon>
        <taxon>Mortierellomycetes</taxon>
        <taxon>Mortierellales</taxon>
        <taxon>Mortierellaceae</taxon>
        <taxon>Entomortierella</taxon>
    </lineage>
</organism>
<evidence type="ECO:0000313" key="2">
    <source>
        <dbReference type="Proteomes" id="UP000703661"/>
    </source>
</evidence>
<dbReference type="EMBL" id="JAAAID010004853">
    <property type="protein sequence ID" value="KAF9992038.1"/>
    <property type="molecule type" value="Genomic_DNA"/>
</dbReference>
<protein>
    <submittedName>
        <fullName evidence="1">Uncharacterized protein</fullName>
    </submittedName>
</protein>